<dbReference type="HOGENOM" id="CLU_008287_10_1_5"/>
<comment type="subcellular location">
    <subcellularLocation>
        <location evidence="1 8">Cell outer membrane</location>
        <topology evidence="1 8">Multi-pass membrane protein</topology>
    </subcellularLocation>
</comment>
<dbReference type="eggNOG" id="COG4206">
    <property type="taxonomic scope" value="Bacteria"/>
</dbReference>
<dbReference type="SUPFAM" id="SSF56935">
    <property type="entry name" value="Porins"/>
    <property type="match status" value="1"/>
</dbReference>
<evidence type="ECO:0000256" key="1">
    <source>
        <dbReference type="ARBA" id="ARBA00004571"/>
    </source>
</evidence>
<dbReference type="Pfam" id="PF07715">
    <property type="entry name" value="Plug"/>
    <property type="match status" value="1"/>
</dbReference>
<dbReference type="InterPro" id="IPR036942">
    <property type="entry name" value="Beta-barrel_TonB_sf"/>
</dbReference>
<dbReference type="GO" id="GO:0015344">
    <property type="term" value="F:siderophore uptake transmembrane transporter activity"/>
    <property type="evidence" value="ECO:0007669"/>
    <property type="project" value="TreeGrafter"/>
</dbReference>
<evidence type="ECO:0000313" key="14">
    <source>
        <dbReference type="Proteomes" id="UP000001953"/>
    </source>
</evidence>
<evidence type="ECO:0000313" key="13">
    <source>
        <dbReference type="EMBL" id="ABE63991.1"/>
    </source>
</evidence>
<keyword evidence="4 8" id="KW-0812">Transmembrane</keyword>
<dbReference type="PANTHER" id="PTHR30069:SF40">
    <property type="entry name" value="TONB-DEPENDENT RECEPTOR NMB0964-RELATED"/>
    <property type="match status" value="1"/>
</dbReference>
<evidence type="ECO:0000256" key="8">
    <source>
        <dbReference type="PROSITE-ProRule" id="PRU01360"/>
    </source>
</evidence>
<keyword evidence="13" id="KW-0675">Receptor</keyword>
<evidence type="ECO:0000256" key="3">
    <source>
        <dbReference type="ARBA" id="ARBA00022452"/>
    </source>
</evidence>
<feature type="compositionally biased region" description="Pro residues" evidence="10">
    <location>
        <begin position="83"/>
        <end position="92"/>
    </location>
</feature>
<feature type="compositionally biased region" description="Basic residues" evidence="10">
    <location>
        <begin position="50"/>
        <end position="64"/>
    </location>
</feature>
<dbReference type="STRING" id="323097.Nham_3257"/>
<evidence type="ECO:0000256" key="7">
    <source>
        <dbReference type="ARBA" id="ARBA00023237"/>
    </source>
</evidence>
<dbReference type="GO" id="GO:0044718">
    <property type="term" value="P:siderophore transmembrane transport"/>
    <property type="evidence" value="ECO:0007669"/>
    <property type="project" value="TreeGrafter"/>
</dbReference>
<evidence type="ECO:0000256" key="6">
    <source>
        <dbReference type="ARBA" id="ARBA00023136"/>
    </source>
</evidence>
<dbReference type="Gene3D" id="2.170.130.10">
    <property type="entry name" value="TonB-dependent receptor, plug domain"/>
    <property type="match status" value="1"/>
</dbReference>
<proteinExistence type="inferred from homology"/>
<keyword evidence="2 8" id="KW-0813">Transport</keyword>
<name>Q1QIF6_NITHX</name>
<dbReference type="OrthoDB" id="9795928at2"/>
<dbReference type="Gene3D" id="2.40.170.20">
    <property type="entry name" value="TonB-dependent receptor, beta-barrel domain"/>
    <property type="match status" value="1"/>
</dbReference>
<feature type="region of interest" description="Disordered" evidence="10">
    <location>
        <begin position="49"/>
        <end position="94"/>
    </location>
</feature>
<keyword evidence="3 8" id="KW-1134">Transmembrane beta strand</keyword>
<evidence type="ECO:0000259" key="11">
    <source>
        <dbReference type="Pfam" id="PF00593"/>
    </source>
</evidence>
<keyword evidence="5 9" id="KW-0798">TonB box</keyword>
<dbReference type="KEGG" id="nha:Nham_3257"/>
<dbReference type="InterPro" id="IPR000531">
    <property type="entry name" value="Beta-barrel_TonB"/>
</dbReference>
<evidence type="ECO:0000256" key="9">
    <source>
        <dbReference type="RuleBase" id="RU003357"/>
    </source>
</evidence>
<feature type="domain" description="TonB-dependent receptor plug" evidence="12">
    <location>
        <begin position="104"/>
        <end position="206"/>
    </location>
</feature>
<evidence type="ECO:0000256" key="5">
    <source>
        <dbReference type="ARBA" id="ARBA00023077"/>
    </source>
</evidence>
<reference evidence="13 14" key="1">
    <citation type="submission" date="2006-03" db="EMBL/GenBank/DDBJ databases">
        <title>Complete sequence of chromosome of Nitrobacter hamburgensis X14.</title>
        <authorList>
            <consortium name="US DOE Joint Genome Institute"/>
            <person name="Copeland A."/>
            <person name="Lucas S."/>
            <person name="Lapidus A."/>
            <person name="Barry K."/>
            <person name="Detter J.C."/>
            <person name="Glavina del Rio T."/>
            <person name="Hammon N."/>
            <person name="Israni S."/>
            <person name="Dalin E."/>
            <person name="Tice H."/>
            <person name="Pitluck S."/>
            <person name="Chain P."/>
            <person name="Malfatti S."/>
            <person name="Shin M."/>
            <person name="Vergez L."/>
            <person name="Schmutz J."/>
            <person name="Larimer F."/>
            <person name="Land M."/>
            <person name="Hauser L."/>
            <person name="Kyrpides N."/>
            <person name="Ivanova N."/>
            <person name="Ward B."/>
            <person name="Arp D."/>
            <person name="Klotz M."/>
            <person name="Stein L."/>
            <person name="O'Mullan G."/>
            <person name="Starkenburg S."/>
            <person name="Sayavedra L."/>
            <person name="Poret-Peterson A.T."/>
            <person name="Gentry M.E."/>
            <person name="Bruce D."/>
            <person name="Richardson P."/>
        </authorList>
    </citation>
    <scope>NUCLEOTIDE SEQUENCE [LARGE SCALE GENOMIC DNA]</scope>
    <source>
        <strain evidence="14">DSM 10229 / NCIMB 13809 / X14</strain>
    </source>
</reference>
<accession>Q1QIF6</accession>
<dbReference type="InterPro" id="IPR039426">
    <property type="entry name" value="TonB-dep_rcpt-like"/>
</dbReference>
<evidence type="ECO:0000259" key="12">
    <source>
        <dbReference type="Pfam" id="PF07715"/>
    </source>
</evidence>
<dbReference type="RefSeq" id="WP_011511647.1">
    <property type="nucleotide sequence ID" value="NC_007964.1"/>
</dbReference>
<dbReference type="PANTHER" id="PTHR30069">
    <property type="entry name" value="TONB-DEPENDENT OUTER MEMBRANE RECEPTOR"/>
    <property type="match status" value="1"/>
</dbReference>
<evidence type="ECO:0000256" key="10">
    <source>
        <dbReference type="SAM" id="MobiDB-lite"/>
    </source>
</evidence>
<sequence length="782" mass="82989">MSVPSNRFLAIARLGVVSLPVLGVMAMPDEISAQTALPGIVVNAPSPIVHRARPHQARPARTVRRGTTTRPSAAPQPEVASAPTPPSPPPANLPGTLPIVTDQFATVTVVPSDEIRRNGAATLGDLLNNKPGITGSSFAPGASSRPIIRGLDVNRVGIVENGIGSNGASDLGEDHFVPIDPLSTNQVEVIRGPATLRYGSTAIGGVVSASNNRIPETSPCAPPLTTQTYGYAVKAPQLSTPPGCVNFETRGALSSVDNGREGGVLLDAGGGGFAIHADAFARRTEDYAIPGGVQKNTATDSNGGSVGGSYLFDGGFVGAAITQNNSLYHIPGKEGEEFGTRIDAHQTKFTAKGEYRPDAAAIDAIRFWLGATDYKHNELGLADAADLSSDGVRQTFTNKEQEGRMEVQLAPFNLRFAALTTAIGVQASHQELTAPGPSDPFSPLNGLWDPNSNGRLAGYIFNEFKFSDTTKAQVAGRIEHVNLNGSTPSVIPELFDLAADPGAIGVATPRALNFTPASASVGLIQNLPWNLVASLTGQYVERAPKPAELFSRGAHDATETFDIGSPNLGIETAKSVEAGLRRATGPLRFELTGYYTRFNGFIYRRLTGNTCDETACAAGPGLELNQAIYSQTDATFRGGEFQFQYDVLPIWNGLFGIEGQYDIVRATFTDGTNVPRIPPQRAGGGVYYHDANWLARVNLLHAFAQNDVSGVETTTPGYNRLRAEVSYTTTLPKNDWWGAQKVTVGLVGDNLLNEDIRNAVAYNKDQVLLPGLNVRLFANVKY</sequence>
<dbReference type="EMBL" id="CP000319">
    <property type="protein sequence ID" value="ABE63991.1"/>
    <property type="molecule type" value="Genomic_DNA"/>
</dbReference>
<protein>
    <submittedName>
        <fullName evidence="13">TonB-dependent receptor, plug</fullName>
    </submittedName>
</protein>
<gene>
    <name evidence="13" type="ordered locus">Nham_3257</name>
</gene>
<keyword evidence="6 8" id="KW-0472">Membrane</keyword>
<dbReference type="Pfam" id="PF00593">
    <property type="entry name" value="TonB_dep_Rec_b-barrel"/>
    <property type="match status" value="1"/>
</dbReference>
<dbReference type="PROSITE" id="PS52016">
    <property type="entry name" value="TONB_DEPENDENT_REC_3"/>
    <property type="match status" value="1"/>
</dbReference>
<dbReference type="GO" id="GO:0009279">
    <property type="term" value="C:cell outer membrane"/>
    <property type="evidence" value="ECO:0007669"/>
    <property type="project" value="UniProtKB-SubCell"/>
</dbReference>
<dbReference type="InterPro" id="IPR037066">
    <property type="entry name" value="Plug_dom_sf"/>
</dbReference>
<evidence type="ECO:0000256" key="2">
    <source>
        <dbReference type="ARBA" id="ARBA00022448"/>
    </source>
</evidence>
<evidence type="ECO:0000256" key="4">
    <source>
        <dbReference type="ARBA" id="ARBA00022692"/>
    </source>
</evidence>
<feature type="domain" description="TonB-dependent receptor-like beta-barrel" evidence="11">
    <location>
        <begin position="299"/>
        <end position="751"/>
    </location>
</feature>
<keyword evidence="14" id="KW-1185">Reference proteome</keyword>
<dbReference type="InterPro" id="IPR012910">
    <property type="entry name" value="Plug_dom"/>
</dbReference>
<organism evidence="13 14">
    <name type="scientific">Nitrobacter hamburgensis (strain DSM 10229 / NCIMB 13809 / X14)</name>
    <dbReference type="NCBI Taxonomy" id="323097"/>
    <lineage>
        <taxon>Bacteria</taxon>
        <taxon>Pseudomonadati</taxon>
        <taxon>Pseudomonadota</taxon>
        <taxon>Alphaproteobacteria</taxon>
        <taxon>Hyphomicrobiales</taxon>
        <taxon>Nitrobacteraceae</taxon>
        <taxon>Nitrobacter</taxon>
    </lineage>
</organism>
<dbReference type="AlphaFoldDB" id="Q1QIF6"/>
<dbReference type="Proteomes" id="UP000001953">
    <property type="component" value="Chromosome"/>
</dbReference>
<comment type="similarity">
    <text evidence="8 9">Belongs to the TonB-dependent receptor family.</text>
</comment>
<keyword evidence="7 8" id="KW-0998">Cell outer membrane</keyword>